<feature type="transmembrane region" description="Helical" evidence="1">
    <location>
        <begin position="182"/>
        <end position="203"/>
    </location>
</feature>
<dbReference type="Proteomes" id="UP000245728">
    <property type="component" value="Chromosome"/>
</dbReference>
<organism evidence="2 3">
    <name type="scientific">Saliniradius amylolyticus</name>
    <dbReference type="NCBI Taxonomy" id="2183582"/>
    <lineage>
        <taxon>Bacteria</taxon>
        <taxon>Pseudomonadati</taxon>
        <taxon>Pseudomonadota</taxon>
        <taxon>Gammaproteobacteria</taxon>
        <taxon>Alteromonadales</taxon>
        <taxon>Alteromonadaceae</taxon>
        <taxon>Saliniradius</taxon>
    </lineage>
</organism>
<feature type="transmembrane region" description="Helical" evidence="1">
    <location>
        <begin position="46"/>
        <end position="65"/>
    </location>
</feature>
<dbReference type="OrthoDB" id="5984490at2"/>
<feature type="transmembrane region" description="Helical" evidence="1">
    <location>
        <begin position="6"/>
        <end position="25"/>
    </location>
</feature>
<feature type="transmembrane region" description="Helical" evidence="1">
    <location>
        <begin position="215"/>
        <end position="234"/>
    </location>
</feature>
<dbReference type="EMBL" id="CP029347">
    <property type="protein sequence ID" value="AWL12866.1"/>
    <property type="molecule type" value="Genomic_DNA"/>
</dbReference>
<keyword evidence="1" id="KW-1133">Transmembrane helix</keyword>
<protein>
    <recommendedName>
        <fullName evidence="4">DUF2306 domain-containing protein</fullName>
    </recommendedName>
</protein>
<keyword evidence="3" id="KW-1185">Reference proteome</keyword>
<keyword evidence="1" id="KW-0472">Membrane</keyword>
<sequence>MKELHTLLFMLHIMVGSAALLLFWVPALAPKGGFNHRRFGQYYRHTMHLVAGSGALMALLVLAWPDVIKAEFYAQADNPGALTERIRTLWSLLLYLALISYMSVRHGFLVLSARQDRRCLRTPLHLILMLSLTLGGAVILYSGIMNSHTLSLIFGPLGGILGGSMLHYSLKRQVHPKEWLKEHIGGFIGSGIGAYTAFLAFGGRQILSELGQWQLIFWVGPGLIGGLFIAYMSTKYAAGSTKNKSP</sequence>
<evidence type="ECO:0000313" key="3">
    <source>
        <dbReference type="Proteomes" id="UP000245728"/>
    </source>
</evidence>
<name>A0A2S2E5D1_9ALTE</name>
<evidence type="ECO:0000313" key="2">
    <source>
        <dbReference type="EMBL" id="AWL12866.1"/>
    </source>
</evidence>
<dbReference type="RefSeq" id="WP_109340401.1">
    <property type="nucleotide sequence ID" value="NZ_CP029347.1"/>
</dbReference>
<dbReference type="KEGG" id="salh:HMF8227_02414"/>
<reference evidence="2 3" key="1">
    <citation type="submission" date="2018-05" db="EMBL/GenBank/DDBJ databases">
        <title>Salinimonas sp. HMF8227 Genome sequencing and assembly.</title>
        <authorList>
            <person name="Kang H."/>
            <person name="Kang J."/>
            <person name="Cha I."/>
            <person name="Kim H."/>
            <person name="Joh K."/>
        </authorList>
    </citation>
    <scope>NUCLEOTIDE SEQUENCE [LARGE SCALE GENOMIC DNA]</scope>
    <source>
        <strain evidence="2 3">HMF8227</strain>
    </source>
</reference>
<feature type="transmembrane region" description="Helical" evidence="1">
    <location>
        <begin position="124"/>
        <end position="144"/>
    </location>
</feature>
<proteinExistence type="predicted"/>
<feature type="transmembrane region" description="Helical" evidence="1">
    <location>
        <begin position="85"/>
        <end position="104"/>
    </location>
</feature>
<keyword evidence="1" id="KW-0812">Transmembrane</keyword>
<gene>
    <name evidence="2" type="ORF">HMF8227_02414</name>
</gene>
<dbReference type="AlphaFoldDB" id="A0A2S2E5D1"/>
<evidence type="ECO:0000256" key="1">
    <source>
        <dbReference type="SAM" id="Phobius"/>
    </source>
</evidence>
<accession>A0A2S2E5D1</accession>
<evidence type="ECO:0008006" key="4">
    <source>
        <dbReference type="Google" id="ProtNLM"/>
    </source>
</evidence>
<feature type="transmembrane region" description="Helical" evidence="1">
    <location>
        <begin position="150"/>
        <end position="170"/>
    </location>
</feature>